<comment type="similarity">
    <text evidence="2">Belongs to the OXA1/ALB3/YidC family. Type 1 subfamily.</text>
</comment>
<keyword evidence="6 16" id="KW-0812">Transmembrane</keyword>
<feature type="transmembrane region" description="Helical" evidence="17">
    <location>
        <begin position="145"/>
        <end position="165"/>
    </location>
</feature>
<dbReference type="GO" id="GO:0005886">
    <property type="term" value="C:plasma membrane"/>
    <property type="evidence" value="ECO:0007669"/>
    <property type="project" value="UniProtKB-SubCell"/>
</dbReference>
<evidence type="ECO:0000256" key="16">
    <source>
        <dbReference type="RuleBase" id="RU003945"/>
    </source>
</evidence>
<comment type="function">
    <text evidence="11">Required for the insertion and/or proper folding and/or complex formation of integral membrane proteins into the membrane. Involved in integration of membrane proteins that insert both dependently and independently of the Sec translocase complex, as well as at least some lipoproteins. Aids folding of multispanning membrane proteins.</text>
</comment>
<dbReference type="KEGG" id="cbac:JI75_08835"/>
<dbReference type="HOGENOM" id="CLU_036138_4_1_11"/>
<evidence type="ECO:0000256" key="15">
    <source>
        <dbReference type="ARBA" id="ARBA00033342"/>
    </source>
</evidence>
<keyword evidence="10" id="KW-0143">Chaperone</keyword>
<evidence type="ECO:0000256" key="7">
    <source>
        <dbReference type="ARBA" id="ARBA00022927"/>
    </source>
</evidence>
<keyword evidence="20" id="KW-1185">Reference proteome</keyword>
<evidence type="ECO:0000256" key="1">
    <source>
        <dbReference type="ARBA" id="ARBA00004651"/>
    </source>
</evidence>
<evidence type="ECO:0000313" key="20">
    <source>
        <dbReference type="Proteomes" id="UP000031121"/>
    </source>
</evidence>
<proteinExistence type="inferred from homology"/>
<keyword evidence="4" id="KW-0813">Transport</keyword>
<dbReference type="InterPro" id="IPR001708">
    <property type="entry name" value="YidC/ALB3/OXA1/COX18"/>
</dbReference>
<evidence type="ECO:0000256" key="12">
    <source>
        <dbReference type="ARBA" id="ARBA00026028"/>
    </source>
</evidence>
<feature type="domain" description="Membrane insertase YidC/Oxa/ALB C-terminal" evidence="18">
    <location>
        <begin position="23"/>
        <end position="220"/>
    </location>
</feature>
<evidence type="ECO:0000313" key="19">
    <source>
        <dbReference type="EMBL" id="AJC12738.1"/>
    </source>
</evidence>
<evidence type="ECO:0000256" key="11">
    <source>
        <dbReference type="ARBA" id="ARBA00025034"/>
    </source>
</evidence>
<evidence type="ECO:0000256" key="4">
    <source>
        <dbReference type="ARBA" id="ARBA00022448"/>
    </source>
</evidence>
<comment type="subcellular location">
    <subcellularLocation>
        <location evidence="1">Cell membrane</location>
        <topology evidence="1">Multi-pass membrane protein</topology>
    </subcellularLocation>
    <subcellularLocation>
        <location evidence="16">Membrane</location>
        <topology evidence="16">Multi-pass membrane protein</topology>
    </subcellularLocation>
</comment>
<dbReference type="GO" id="GO:0051205">
    <property type="term" value="P:protein insertion into membrane"/>
    <property type="evidence" value="ECO:0007669"/>
    <property type="project" value="TreeGrafter"/>
</dbReference>
<name>A0A0A8B7D8_9ACTN</name>
<organism evidence="19 20">
    <name type="scientific">Berryella intestinalis</name>
    <dbReference type="NCBI Taxonomy" id="1531429"/>
    <lineage>
        <taxon>Bacteria</taxon>
        <taxon>Bacillati</taxon>
        <taxon>Actinomycetota</taxon>
        <taxon>Coriobacteriia</taxon>
        <taxon>Eggerthellales</taxon>
        <taxon>Eggerthellaceae</taxon>
        <taxon>Berryella</taxon>
    </lineage>
</organism>
<keyword evidence="8 17" id="KW-1133">Transmembrane helix</keyword>
<evidence type="ECO:0000256" key="5">
    <source>
        <dbReference type="ARBA" id="ARBA00022475"/>
    </source>
</evidence>
<evidence type="ECO:0000256" key="9">
    <source>
        <dbReference type="ARBA" id="ARBA00023136"/>
    </source>
</evidence>
<dbReference type="GO" id="GO:0015031">
    <property type="term" value="P:protein transport"/>
    <property type="evidence" value="ECO:0007669"/>
    <property type="project" value="UniProtKB-KW"/>
</dbReference>
<accession>A0A0A8B7D8</accession>
<dbReference type="STRING" id="1531429.JI75_08835"/>
<evidence type="ECO:0000256" key="3">
    <source>
        <dbReference type="ARBA" id="ARBA00015325"/>
    </source>
</evidence>
<feature type="transmembrane region" description="Helical" evidence="17">
    <location>
        <begin position="15"/>
        <end position="38"/>
    </location>
</feature>
<reference evidence="19 20" key="2">
    <citation type="journal article" date="2015" name="Genome Announc.">
        <title>Complete Genome Sequence of Coriobacteriaceae Strain 68-1-3, a Novel Mucus-Degrading Isolate from the Swine Intestinal Tract.</title>
        <authorList>
            <person name="Looft T."/>
            <person name="Bayles D.O."/>
            <person name="Alt D.P."/>
            <person name="Stanton T.B."/>
        </authorList>
    </citation>
    <scope>NUCLEOTIDE SEQUENCE [LARGE SCALE GENOMIC DNA]</scope>
    <source>
        <strain evidence="19 20">68-1-3</strain>
    </source>
</reference>
<dbReference type="Pfam" id="PF02096">
    <property type="entry name" value="60KD_IMP"/>
    <property type="match status" value="1"/>
</dbReference>
<evidence type="ECO:0000256" key="2">
    <source>
        <dbReference type="ARBA" id="ARBA00010527"/>
    </source>
</evidence>
<keyword evidence="5" id="KW-1003">Cell membrane</keyword>
<dbReference type="PANTHER" id="PTHR12428">
    <property type="entry name" value="OXA1"/>
    <property type="match status" value="1"/>
</dbReference>
<feature type="transmembrane region" description="Helical" evidence="17">
    <location>
        <begin position="201"/>
        <end position="219"/>
    </location>
</feature>
<evidence type="ECO:0000256" key="14">
    <source>
        <dbReference type="ARBA" id="ARBA00033245"/>
    </source>
</evidence>
<sequence length="256" mass="29138">MWEAFKNLVFDLLNFFYSIAGDWGMAILIVTLILRVIISPLTHASTKSSYQMQKIQPKLQELQAKYADDQPRLQEEMQKLYAEAKFNPLTGCLPLFLQMPIFIALFQVLNEMSARLGDVNYSFYHLVPNLITSPSVALSEGFGPFIPYAILLVVFAGATFAPMVLMQLNQKNSSQRTQMLVMSAFMTVFMLWIGWSSPAGVLLYWGLSSLIGVAQQQVSMKIMKDRDARLEAEKEDEPVAIEVIRKEKKKRPTKKR</sequence>
<dbReference type="EMBL" id="CP009302">
    <property type="protein sequence ID" value="AJC12738.1"/>
    <property type="molecule type" value="Genomic_DNA"/>
</dbReference>
<gene>
    <name evidence="19" type="ORF">JI75_08835</name>
</gene>
<dbReference type="InterPro" id="IPR047196">
    <property type="entry name" value="YidC_ALB_C"/>
</dbReference>
<dbReference type="GO" id="GO:0032977">
    <property type="term" value="F:membrane insertase activity"/>
    <property type="evidence" value="ECO:0007669"/>
    <property type="project" value="InterPro"/>
</dbReference>
<evidence type="ECO:0000256" key="10">
    <source>
        <dbReference type="ARBA" id="ARBA00023186"/>
    </source>
</evidence>
<dbReference type="RefSeq" id="WP_039690164.1">
    <property type="nucleotide sequence ID" value="NZ_CP009302.1"/>
</dbReference>
<dbReference type="NCBIfam" id="TIGR03592">
    <property type="entry name" value="yidC_oxa1_cterm"/>
    <property type="match status" value="1"/>
</dbReference>
<feature type="transmembrane region" description="Helical" evidence="17">
    <location>
        <begin position="177"/>
        <end position="195"/>
    </location>
</feature>
<dbReference type="PANTHER" id="PTHR12428:SF65">
    <property type="entry name" value="CYTOCHROME C OXIDASE ASSEMBLY PROTEIN COX18, MITOCHONDRIAL"/>
    <property type="match status" value="1"/>
</dbReference>
<dbReference type="OrthoDB" id="9780552at2"/>
<reference evidence="20" key="1">
    <citation type="submission" date="2014-08" db="EMBL/GenBank/DDBJ databases">
        <title>Coriobacteriaceae sp. complete genome.</title>
        <authorList>
            <person name="Looft T."/>
            <person name="Bayles D.O."/>
            <person name="Stanton T.B."/>
        </authorList>
    </citation>
    <scope>NUCLEOTIDE SEQUENCE [LARGE SCALE GENOMIC DNA]</scope>
    <source>
        <strain evidence="20">68-1-3</strain>
    </source>
</reference>
<protein>
    <recommendedName>
        <fullName evidence="3">Membrane protein insertase YidC</fullName>
    </recommendedName>
    <alternativeName>
        <fullName evidence="15">Foldase YidC</fullName>
    </alternativeName>
    <alternativeName>
        <fullName evidence="14">Membrane integrase YidC</fullName>
    </alternativeName>
    <alternativeName>
        <fullName evidence="13">Membrane protein YidC</fullName>
    </alternativeName>
</protein>
<dbReference type="InterPro" id="IPR028055">
    <property type="entry name" value="YidC/Oxa/ALB_C"/>
</dbReference>
<dbReference type="CDD" id="cd20070">
    <property type="entry name" value="5TM_YidC_Alb3"/>
    <property type="match status" value="1"/>
</dbReference>
<feature type="transmembrane region" description="Helical" evidence="17">
    <location>
        <begin position="86"/>
        <end position="109"/>
    </location>
</feature>
<dbReference type="Proteomes" id="UP000031121">
    <property type="component" value="Chromosome"/>
</dbReference>
<dbReference type="AlphaFoldDB" id="A0A0A8B7D8"/>
<evidence type="ECO:0000256" key="6">
    <source>
        <dbReference type="ARBA" id="ARBA00022692"/>
    </source>
</evidence>
<keyword evidence="9 17" id="KW-0472">Membrane</keyword>
<evidence type="ECO:0000259" key="18">
    <source>
        <dbReference type="Pfam" id="PF02096"/>
    </source>
</evidence>
<evidence type="ECO:0000256" key="13">
    <source>
        <dbReference type="ARBA" id="ARBA00031538"/>
    </source>
</evidence>
<keyword evidence="7" id="KW-0653">Protein transport</keyword>
<evidence type="ECO:0000256" key="17">
    <source>
        <dbReference type="SAM" id="Phobius"/>
    </source>
</evidence>
<evidence type="ECO:0000256" key="8">
    <source>
        <dbReference type="ARBA" id="ARBA00022989"/>
    </source>
</evidence>
<comment type="subunit">
    <text evidence="12">Interacts with the Sec translocase complex via SecD. Specifically interacts with transmembrane segments of nascent integral membrane proteins during membrane integration.</text>
</comment>